<dbReference type="PANTHER" id="PTHR22767">
    <property type="entry name" value="N-TERMINAL ACETYLTRANSFERASE-RELATED"/>
    <property type="match status" value="1"/>
</dbReference>
<dbReference type="EMBL" id="CP118380">
    <property type="protein sequence ID" value="WFD44967.1"/>
    <property type="molecule type" value="Genomic_DNA"/>
</dbReference>
<keyword evidence="3" id="KW-1185">Reference proteome</keyword>
<dbReference type="InterPro" id="IPR019183">
    <property type="entry name" value="NAA25_NatB_aux_su"/>
</dbReference>
<comment type="similarity">
    <text evidence="1">Belongs to the MDM20/NAA25 family.</text>
</comment>
<evidence type="ECO:0000313" key="3">
    <source>
        <dbReference type="Proteomes" id="UP001214628"/>
    </source>
</evidence>
<gene>
    <name evidence="2" type="primary">MDM20</name>
    <name evidence="2" type="ORF">MPSI1_003642</name>
</gene>
<sequence>MAAHKSVFDQYLCNDIYNALDTGNYTLAVSKADQVLRQKNIPLAGALRSFALLQLDREEEAHSQIGRILTLNLDTTVLATLAMVMPRLGMSKQLAELYILASDAHPKDQKLAKEALTALVKAGMYQRAQQLLLKEFKSKKDSESYWRYLQLAVLHSQTLKLPGSKLALTVAQRLVKDYPVQADQFTEETLFLYLRFHILLGDEHLKFALQLLDQPKPMELIKNSVGLQFLQREAWEACKQHERILNDCRVHIVNGDRNWAVIEYFVQLLVQEALQKDSRELNTDGIATLVEAAEKDQWNDRGSFLGVLELCRHAREAKLSEAFLKSYNLDLLELVVKYCSRFDSRATCFEDIRPYLIALSESQRKNLHAKVPQKQDLTSEEGITRCVNWQKIVCLLDLNAGTSNPCGQMLSCFIESLRHARLPNTEMQYADDLLLLAMYSGTDASDEEGQFFAALVAYFGVSESSRAYFARILLIRLLLQLGAVNFASKQFKALGLKAVQWDTASFFGLDRNTAFGGSIFQANLGYYNDNLRAFYAQSQSELPDVISRAFNNNKFSQISGLCEFERCVNYSVTRAIVDLDIIRAKIVTQQLSGASMRQATSTVKRIVTAAEQDAFHDQRDYSLIPSFNDRGGQVIQSLLHNRPVRGAYYIKAMSNIIGLYLDLDIVEQYEGSEELTLAESNLVHLAAKLRRSKDDATKTNTALYGFLQNTSHPFDTLHTAWIGIEGVHIASKIIKSDTEQNKSLPSSVIDCVMKIEQKLLSKIGDKSAPIDLDRLRKKISQDQVFGKTSDLIPTVCKERAENLKEVSKVYRDIYRTHK</sequence>
<dbReference type="GO" id="GO:0031416">
    <property type="term" value="C:NatB complex"/>
    <property type="evidence" value="ECO:0007669"/>
    <property type="project" value="TreeGrafter"/>
</dbReference>
<dbReference type="PANTHER" id="PTHR22767:SF3">
    <property type="entry name" value="N-ALPHA-ACETYLTRANSFERASE 25, NATB AUXILIARY SUBUNIT"/>
    <property type="match status" value="1"/>
</dbReference>
<evidence type="ECO:0000256" key="1">
    <source>
        <dbReference type="ARBA" id="ARBA00006298"/>
    </source>
</evidence>
<organism evidence="2 3">
    <name type="scientific">Malassezia psittaci</name>
    <dbReference type="NCBI Taxonomy" id="1821823"/>
    <lineage>
        <taxon>Eukaryota</taxon>
        <taxon>Fungi</taxon>
        <taxon>Dikarya</taxon>
        <taxon>Basidiomycota</taxon>
        <taxon>Ustilaginomycotina</taxon>
        <taxon>Malasseziomycetes</taxon>
        <taxon>Malasseziales</taxon>
        <taxon>Malasseziaceae</taxon>
        <taxon>Malassezia</taxon>
    </lineage>
</organism>
<dbReference type="Pfam" id="PF09797">
    <property type="entry name" value="NatB_MDM20"/>
    <property type="match status" value="1"/>
</dbReference>
<reference evidence="2" key="1">
    <citation type="submission" date="2023-02" db="EMBL/GenBank/DDBJ databases">
        <title>Mating type loci evolution in Malassezia.</title>
        <authorList>
            <person name="Coelho M.A."/>
        </authorList>
    </citation>
    <scope>NUCLEOTIDE SEQUENCE</scope>
    <source>
        <strain evidence="2">CBS 14136</strain>
    </source>
</reference>
<accession>A0AAF0JFD3</accession>
<proteinExistence type="inferred from homology"/>
<dbReference type="Proteomes" id="UP001214628">
    <property type="component" value="Chromosome 6"/>
</dbReference>
<evidence type="ECO:0000313" key="2">
    <source>
        <dbReference type="EMBL" id="WFD44967.1"/>
    </source>
</evidence>
<protein>
    <submittedName>
        <fullName evidence="2">Mitochondrial distribution and morphology</fullName>
    </submittedName>
</protein>
<name>A0AAF0JFD3_9BASI</name>
<dbReference type="AlphaFoldDB" id="A0AAF0JFD3"/>
<dbReference type="Gene3D" id="1.25.40.1040">
    <property type="match status" value="1"/>
</dbReference>